<keyword evidence="1" id="KW-0472">Membrane</keyword>
<keyword evidence="1" id="KW-0812">Transmembrane</keyword>
<evidence type="ECO:0000256" key="1">
    <source>
        <dbReference type="SAM" id="Phobius"/>
    </source>
</evidence>
<proteinExistence type="predicted"/>
<dbReference type="GeneID" id="9812035"/>
<feature type="transmembrane region" description="Helical" evidence="1">
    <location>
        <begin position="28"/>
        <end position="53"/>
    </location>
</feature>
<organism evidence="2 3">
    <name type="scientific">Caenorhabditis remanei</name>
    <name type="common">Caenorhabditis vulgaris</name>
    <dbReference type="NCBI Taxonomy" id="31234"/>
    <lineage>
        <taxon>Eukaryota</taxon>
        <taxon>Metazoa</taxon>
        <taxon>Ecdysozoa</taxon>
        <taxon>Nematoda</taxon>
        <taxon>Chromadorea</taxon>
        <taxon>Rhabditida</taxon>
        <taxon>Rhabditina</taxon>
        <taxon>Rhabditomorpha</taxon>
        <taxon>Rhabditoidea</taxon>
        <taxon>Rhabditidae</taxon>
        <taxon>Peloderinae</taxon>
        <taxon>Caenorhabditis</taxon>
    </lineage>
</organism>
<gene>
    <name evidence="2" type="ORF">GCK72_012808</name>
</gene>
<dbReference type="KEGG" id="crq:GCK72_012808"/>
<accession>A0A6A5GPA8</accession>
<dbReference type="RefSeq" id="XP_003094069.2">
    <property type="nucleotide sequence ID" value="XM_003094021.2"/>
</dbReference>
<dbReference type="AlphaFoldDB" id="A0A6A5GPA8"/>
<evidence type="ECO:0000313" key="2">
    <source>
        <dbReference type="EMBL" id="KAF1756355.1"/>
    </source>
</evidence>
<dbReference type="Proteomes" id="UP000483820">
    <property type="component" value="Chromosome IV"/>
</dbReference>
<dbReference type="CTD" id="9812035"/>
<dbReference type="EMBL" id="WUAV01000004">
    <property type="protein sequence ID" value="KAF1756355.1"/>
    <property type="molecule type" value="Genomic_DNA"/>
</dbReference>
<name>A0A6A5GPA8_CAERE</name>
<protein>
    <submittedName>
        <fullName evidence="2">Uncharacterized protein</fullName>
    </submittedName>
</protein>
<comment type="caution">
    <text evidence="2">The sequence shown here is derived from an EMBL/GenBank/DDBJ whole genome shotgun (WGS) entry which is preliminary data.</text>
</comment>
<sequence length="94" mass="9870">MTRTATKAASKAATDSVVRHKPEDMSGVAIAGMIGLGIGALFLLLSVGAVVWANRDDSRRAREAAEARSAIRLKRIEPVAPADNAQQGQDETIA</sequence>
<evidence type="ECO:0000313" key="3">
    <source>
        <dbReference type="Proteomes" id="UP000483820"/>
    </source>
</evidence>
<keyword evidence="1" id="KW-1133">Transmembrane helix</keyword>
<reference evidence="2 3" key="1">
    <citation type="submission" date="2019-12" db="EMBL/GenBank/DDBJ databases">
        <title>Chromosome-level assembly of the Caenorhabditis remanei genome.</title>
        <authorList>
            <person name="Teterina A.A."/>
            <person name="Willis J.H."/>
            <person name="Phillips P.C."/>
        </authorList>
    </citation>
    <scope>NUCLEOTIDE SEQUENCE [LARGE SCALE GENOMIC DNA]</scope>
    <source>
        <strain evidence="2 3">PX506</strain>
        <tissue evidence="2">Whole organism</tissue>
    </source>
</reference>